<accession>A0ABZ3J839</accession>
<gene>
    <name evidence="1" type="ORF">SPACI_046670</name>
</gene>
<dbReference type="EMBL" id="CP155571">
    <property type="protein sequence ID" value="XFO74557.1"/>
    <property type="molecule type" value="Genomic_DNA"/>
</dbReference>
<organism evidence="1 2">
    <name type="scientific">Sporomusa acidovorans (strain ATCC 49682 / DSM 3132 / Mol)</name>
    <dbReference type="NCBI Taxonomy" id="1123286"/>
    <lineage>
        <taxon>Bacteria</taxon>
        <taxon>Bacillati</taxon>
        <taxon>Bacillota</taxon>
        <taxon>Negativicutes</taxon>
        <taxon>Selenomonadales</taxon>
        <taxon>Sporomusaceae</taxon>
        <taxon>Sporomusa</taxon>
    </lineage>
</organism>
<evidence type="ECO:0000313" key="1">
    <source>
        <dbReference type="EMBL" id="XFO74557.1"/>
    </source>
</evidence>
<dbReference type="RefSeq" id="WP_169716691.1">
    <property type="nucleotide sequence ID" value="NZ_CP155571.1"/>
</dbReference>
<name>A0ABZ3J839_SPOA4</name>
<protein>
    <submittedName>
        <fullName evidence="1">Uncharacterized protein</fullName>
    </submittedName>
</protein>
<reference evidence="1" key="1">
    <citation type="submission" date="2024-05" db="EMBL/GenBank/DDBJ databases">
        <title>Isolation and characterization of Sporomusa carbonis sp. nov., a carboxydotrophic hydrogenogen in the genus of Sporomusa isolated from a charcoal burning pile.</title>
        <authorList>
            <person name="Boeer T."/>
            <person name="Rosenbaum F."/>
            <person name="Eysell L."/>
            <person name="Mueller V."/>
            <person name="Daniel R."/>
            <person name="Poehlein A."/>
        </authorList>
    </citation>
    <scope>NUCLEOTIDE SEQUENCE [LARGE SCALE GENOMIC DNA]</scope>
    <source>
        <strain evidence="1">DSM 3132</strain>
    </source>
</reference>
<keyword evidence="2" id="KW-1185">Reference proteome</keyword>
<proteinExistence type="predicted"/>
<sequence length="51" mass="5744">MDNSISAEKKLGLTELMEDRSKSENKSPVRTLLECNAIVLAMFSLLLLNYL</sequence>
<evidence type="ECO:0000313" key="2">
    <source>
        <dbReference type="Proteomes" id="UP000216052"/>
    </source>
</evidence>
<dbReference type="Proteomes" id="UP000216052">
    <property type="component" value="Chromosome"/>
</dbReference>